<sequence>MTRDDDLRLPRDSVDPAVETKARLTCLACEATFPRREVVSEEKGRLRCPECDSADLERVSTG</sequence>
<proteinExistence type="predicted"/>
<evidence type="ECO:0008006" key="3">
    <source>
        <dbReference type="Google" id="ProtNLM"/>
    </source>
</evidence>
<dbReference type="AlphaFoldDB" id="A0ABD5U652"/>
<protein>
    <recommendedName>
        <fullName evidence="3">Small CPxCG-related zinc finger protein</fullName>
    </recommendedName>
</protein>
<dbReference type="Proteomes" id="UP001596406">
    <property type="component" value="Unassembled WGS sequence"/>
</dbReference>
<reference evidence="1 2" key="1">
    <citation type="journal article" date="2019" name="Int. J. Syst. Evol. Microbiol.">
        <title>The Global Catalogue of Microorganisms (GCM) 10K type strain sequencing project: providing services to taxonomists for standard genome sequencing and annotation.</title>
        <authorList>
            <consortium name="The Broad Institute Genomics Platform"/>
            <consortium name="The Broad Institute Genome Sequencing Center for Infectious Disease"/>
            <person name="Wu L."/>
            <person name="Ma J."/>
        </authorList>
    </citation>
    <scope>NUCLEOTIDE SEQUENCE [LARGE SCALE GENOMIC DNA]</scope>
    <source>
        <strain evidence="1 2">PSRA2</strain>
    </source>
</reference>
<gene>
    <name evidence="1" type="ORF">ACFQHK_04865</name>
</gene>
<name>A0ABD5U652_9EURY</name>
<evidence type="ECO:0000313" key="1">
    <source>
        <dbReference type="EMBL" id="MFC6835838.1"/>
    </source>
</evidence>
<dbReference type="EMBL" id="JBHSXM010000001">
    <property type="protein sequence ID" value="MFC6835838.1"/>
    <property type="molecule type" value="Genomic_DNA"/>
</dbReference>
<accession>A0ABD5U652</accession>
<comment type="caution">
    <text evidence="1">The sequence shown here is derived from an EMBL/GenBank/DDBJ whole genome shotgun (WGS) entry which is preliminary data.</text>
</comment>
<evidence type="ECO:0000313" key="2">
    <source>
        <dbReference type="Proteomes" id="UP001596406"/>
    </source>
</evidence>
<dbReference type="RefSeq" id="WP_304447533.1">
    <property type="nucleotide sequence ID" value="NZ_JARRAH010000001.1"/>
</dbReference>
<organism evidence="1 2">
    <name type="scientific">Halomarina ordinaria</name>
    <dbReference type="NCBI Taxonomy" id="3033939"/>
    <lineage>
        <taxon>Archaea</taxon>
        <taxon>Methanobacteriati</taxon>
        <taxon>Methanobacteriota</taxon>
        <taxon>Stenosarchaea group</taxon>
        <taxon>Halobacteria</taxon>
        <taxon>Halobacteriales</taxon>
        <taxon>Natronomonadaceae</taxon>
        <taxon>Halomarina</taxon>
    </lineage>
</organism>
<keyword evidence="2" id="KW-1185">Reference proteome</keyword>